<organism evidence="2">
    <name type="scientific">Anopheles braziliensis</name>
    <dbReference type="NCBI Taxonomy" id="58242"/>
    <lineage>
        <taxon>Eukaryota</taxon>
        <taxon>Metazoa</taxon>
        <taxon>Ecdysozoa</taxon>
        <taxon>Arthropoda</taxon>
        <taxon>Hexapoda</taxon>
        <taxon>Insecta</taxon>
        <taxon>Pterygota</taxon>
        <taxon>Neoptera</taxon>
        <taxon>Endopterygota</taxon>
        <taxon>Diptera</taxon>
        <taxon>Nematocera</taxon>
        <taxon>Culicoidea</taxon>
        <taxon>Culicidae</taxon>
        <taxon>Anophelinae</taxon>
        <taxon>Anopheles</taxon>
    </lineage>
</organism>
<keyword evidence="1" id="KW-0472">Membrane</keyword>
<name>A0A2M3ZUR7_9DIPT</name>
<dbReference type="EMBL" id="GGFM01011491">
    <property type="protein sequence ID" value="MBW32242.1"/>
    <property type="molecule type" value="Transcribed_RNA"/>
</dbReference>
<dbReference type="AlphaFoldDB" id="A0A2M3ZUR7"/>
<evidence type="ECO:0000313" key="2">
    <source>
        <dbReference type="EMBL" id="MBW32242.1"/>
    </source>
</evidence>
<accession>A0A2M3ZUR7</accession>
<reference evidence="2" key="1">
    <citation type="submission" date="2018-01" db="EMBL/GenBank/DDBJ databases">
        <title>An insight into the sialome of Amazonian anophelines.</title>
        <authorList>
            <person name="Ribeiro J.M."/>
            <person name="Scarpassa V."/>
            <person name="Calvo E."/>
        </authorList>
    </citation>
    <scope>NUCLEOTIDE SEQUENCE</scope>
    <source>
        <tissue evidence="2">Salivary glands</tissue>
    </source>
</reference>
<sequence length="66" mass="7653">MFVLFWILRVVKVFQQSVGAHDSHQLIPELGLLKSILVLFLQLLVGDLFLIVQLQLGVQRFQFRFG</sequence>
<protein>
    <submittedName>
        <fullName evidence="2">Putative secreted peptide</fullName>
    </submittedName>
</protein>
<proteinExistence type="predicted"/>
<keyword evidence="1" id="KW-0812">Transmembrane</keyword>
<feature type="transmembrane region" description="Helical" evidence="1">
    <location>
        <begin position="35"/>
        <end position="56"/>
    </location>
</feature>
<keyword evidence="1" id="KW-1133">Transmembrane helix</keyword>
<evidence type="ECO:0000256" key="1">
    <source>
        <dbReference type="SAM" id="Phobius"/>
    </source>
</evidence>